<keyword evidence="2" id="KW-1185">Reference proteome</keyword>
<dbReference type="Proteomes" id="UP000250434">
    <property type="component" value="Chromosome"/>
</dbReference>
<dbReference type="AlphaFoldDB" id="A0A344L9S6"/>
<evidence type="ECO:0000313" key="2">
    <source>
        <dbReference type="Proteomes" id="UP000250434"/>
    </source>
</evidence>
<name>A0A344L9S6_9PSEU</name>
<organism evidence="1 2">
    <name type="scientific">Amycolatopsis albispora</name>
    <dbReference type="NCBI Taxonomy" id="1804986"/>
    <lineage>
        <taxon>Bacteria</taxon>
        <taxon>Bacillati</taxon>
        <taxon>Actinomycetota</taxon>
        <taxon>Actinomycetes</taxon>
        <taxon>Pseudonocardiales</taxon>
        <taxon>Pseudonocardiaceae</taxon>
        <taxon>Amycolatopsis</taxon>
    </lineage>
</organism>
<sequence length="69" mass="7848">MFLLTGEQAWNLPDKYIASGGRAGDHHPDNATYNWPSRTRLLSSMLAQHRATPRRWLEVFEQAATPTIP</sequence>
<accession>A0A344L9S6</accession>
<dbReference type="RefSeq" id="WP_113694057.1">
    <property type="nucleotide sequence ID" value="NZ_CP015163.1"/>
</dbReference>
<gene>
    <name evidence="1" type="ORF">A4R43_21750</name>
</gene>
<evidence type="ECO:0000313" key="1">
    <source>
        <dbReference type="EMBL" id="AXB44800.1"/>
    </source>
</evidence>
<reference evidence="1 2" key="1">
    <citation type="submission" date="2016-04" db="EMBL/GenBank/DDBJ databases">
        <title>Complete genome sequence and analysis of deep-sea sediment isolate, Amycolatopsis sp. WP1.</title>
        <authorList>
            <person name="Wang H."/>
            <person name="Chen S."/>
            <person name="Wu Q."/>
        </authorList>
    </citation>
    <scope>NUCLEOTIDE SEQUENCE [LARGE SCALE GENOMIC DNA]</scope>
    <source>
        <strain evidence="1 2">WP1</strain>
    </source>
</reference>
<dbReference type="EMBL" id="CP015163">
    <property type="protein sequence ID" value="AXB44800.1"/>
    <property type="molecule type" value="Genomic_DNA"/>
</dbReference>
<proteinExistence type="predicted"/>
<dbReference type="KEGG" id="aab:A4R43_21750"/>
<protein>
    <submittedName>
        <fullName evidence="1">Uncharacterized protein</fullName>
    </submittedName>
</protein>